<proteinExistence type="predicted"/>
<dbReference type="SUPFAM" id="SSF48179">
    <property type="entry name" value="6-phosphogluconate dehydrogenase C-terminal domain-like"/>
    <property type="match status" value="1"/>
</dbReference>
<feature type="domain" description="6-phosphogluconate dehydrogenase NADP-binding" evidence="3">
    <location>
        <begin position="2"/>
        <end position="161"/>
    </location>
</feature>
<dbReference type="SUPFAM" id="SSF51735">
    <property type="entry name" value="NAD(P)-binding Rossmann-fold domains"/>
    <property type="match status" value="1"/>
</dbReference>
<evidence type="ECO:0000313" key="6">
    <source>
        <dbReference type="Proteomes" id="UP000502533"/>
    </source>
</evidence>
<evidence type="ECO:0000259" key="3">
    <source>
        <dbReference type="Pfam" id="PF03446"/>
    </source>
</evidence>
<dbReference type="PANTHER" id="PTHR43580:SF2">
    <property type="entry name" value="CYTOKINE-LIKE NUCLEAR FACTOR N-PAC"/>
    <property type="match status" value="1"/>
</dbReference>
<dbReference type="KEGG" id="kre:GWK63_06855"/>
<evidence type="ECO:0000259" key="4">
    <source>
        <dbReference type="Pfam" id="PF14833"/>
    </source>
</evidence>
<evidence type="ECO:0000256" key="1">
    <source>
        <dbReference type="ARBA" id="ARBA00023002"/>
    </source>
</evidence>
<dbReference type="InterPro" id="IPR006115">
    <property type="entry name" value="6PGDH_NADP-bd"/>
</dbReference>
<keyword evidence="1" id="KW-0560">Oxidoreductase</keyword>
<dbReference type="PROSITE" id="PS00895">
    <property type="entry name" value="3_HYDROXYISOBUT_DH"/>
    <property type="match status" value="1"/>
</dbReference>
<dbReference type="InterPro" id="IPR036291">
    <property type="entry name" value="NAD(P)-bd_dom_sf"/>
</dbReference>
<name>A0A181CA52_9PROT</name>
<dbReference type="InterPro" id="IPR008927">
    <property type="entry name" value="6-PGluconate_DH-like_C_sf"/>
</dbReference>
<dbReference type="Gene3D" id="3.40.50.720">
    <property type="entry name" value="NAD(P)-binding Rossmann-like Domain"/>
    <property type="match status" value="1"/>
</dbReference>
<dbReference type="GO" id="GO:0051287">
    <property type="term" value="F:NAD binding"/>
    <property type="evidence" value="ECO:0007669"/>
    <property type="project" value="InterPro"/>
</dbReference>
<dbReference type="GO" id="GO:0016491">
    <property type="term" value="F:oxidoreductase activity"/>
    <property type="evidence" value="ECO:0007669"/>
    <property type="project" value="UniProtKB-KW"/>
</dbReference>
<gene>
    <name evidence="5" type="ORF">GWK63_06855</name>
</gene>
<dbReference type="RefSeq" id="WP_039998766.1">
    <property type="nucleotide sequence ID" value="NZ_CALMTF010000105.1"/>
</dbReference>
<dbReference type="PIRSF" id="PIRSF000103">
    <property type="entry name" value="HIBADH"/>
    <property type="match status" value="1"/>
</dbReference>
<dbReference type="Pfam" id="PF03446">
    <property type="entry name" value="NAD_binding_2"/>
    <property type="match status" value="1"/>
</dbReference>
<dbReference type="GO" id="GO:0050661">
    <property type="term" value="F:NADP binding"/>
    <property type="evidence" value="ECO:0007669"/>
    <property type="project" value="InterPro"/>
</dbReference>
<dbReference type="InterPro" id="IPR015815">
    <property type="entry name" value="HIBADH-related"/>
</dbReference>
<dbReference type="InterPro" id="IPR029154">
    <property type="entry name" value="HIBADH-like_NADP-bd"/>
</dbReference>
<evidence type="ECO:0000313" key="5">
    <source>
        <dbReference type="EMBL" id="QIP35220.1"/>
    </source>
</evidence>
<dbReference type="EMBL" id="CP050139">
    <property type="protein sequence ID" value="QIP35220.1"/>
    <property type="molecule type" value="Genomic_DNA"/>
</dbReference>
<dbReference type="Pfam" id="PF14833">
    <property type="entry name" value="NAD_binding_11"/>
    <property type="match status" value="1"/>
</dbReference>
<dbReference type="InterPro" id="IPR013328">
    <property type="entry name" value="6PGD_dom2"/>
</dbReference>
<dbReference type="PANTHER" id="PTHR43580">
    <property type="entry name" value="OXIDOREDUCTASE GLYR1-RELATED"/>
    <property type="match status" value="1"/>
</dbReference>
<keyword evidence="6" id="KW-1185">Reference proteome</keyword>
<dbReference type="InterPro" id="IPR002204">
    <property type="entry name" value="3-OH-isobutyrate_DH-rel_CS"/>
</dbReference>
<sequence>MKIGFVGLGAMGHPMARRLLEAGHALCVYNRTAGRADDLLAMGAVLAPTPAAAARDAAIVFSMLSDDAATQALTFGPDGIASTLGADGMHACCATVSLEQARRLRDGHAARGQSYVSANVLGRPPAAASGALSVIMGGEAGLVDRLEPVVTAFACRMFRVGHDPVQANLVKLSLNFMIMSTIEQMAEVFALNEKAGNDPRALFDIMTGSFFNAPVHRNYGQLMVDGAYDPPGAPVTLGLKDTEMFLAAGHDYHVPLPYAAIARDRFLSAMAAGDGERDFVILQECVRRDAGLGPRRDQTDGGDG</sequence>
<protein>
    <submittedName>
        <fullName evidence="5">NAD(P)-dependent oxidoreductase</fullName>
    </submittedName>
</protein>
<accession>A0A181CA52</accession>
<dbReference type="GeneID" id="85021867"/>
<evidence type="ECO:0000256" key="2">
    <source>
        <dbReference type="ARBA" id="ARBA00023027"/>
    </source>
</evidence>
<reference evidence="5 6" key="1">
    <citation type="submission" date="2020-03" db="EMBL/GenBank/DDBJ databases">
        <title>Isolation of cellulose-producing strains, genome characterization and application of the synthesized cellulose films as an economical and sustainable material for piezoelectric sensor construction.</title>
        <authorList>
            <person name="Mangayil R.K."/>
        </authorList>
    </citation>
    <scope>NUCLEOTIDE SEQUENCE [LARGE SCALE GENOMIC DNA]</scope>
    <source>
        <strain evidence="5 6">ENS 9a1a</strain>
    </source>
</reference>
<dbReference type="InterPro" id="IPR051265">
    <property type="entry name" value="HIBADH-related_NP60_sf"/>
</dbReference>
<dbReference type="Proteomes" id="UP000502533">
    <property type="component" value="Chromosome"/>
</dbReference>
<keyword evidence="2" id="KW-0520">NAD</keyword>
<dbReference type="AlphaFoldDB" id="A0A181CA52"/>
<dbReference type="Gene3D" id="1.10.1040.10">
    <property type="entry name" value="N-(1-d-carboxylethyl)-l-norvaline Dehydrogenase, domain 2"/>
    <property type="match status" value="1"/>
</dbReference>
<organism evidence="5 6">
    <name type="scientific">Komagataeibacter rhaeticus</name>
    <dbReference type="NCBI Taxonomy" id="215221"/>
    <lineage>
        <taxon>Bacteria</taxon>
        <taxon>Pseudomonadati</taxon>
        <taxon>Pseudomonadota</taxon>
        <taxon>Alphaproteobacteria</taxon>
        <taxon>Acetobacterales</taxon>
        <taxon>Acetobacteraceae</taxon>
        <taxon>Komagataeibacter</taxon>
    </lineage>
</organism>
<dbReference type="GO" id="GO:0016054">
    <property type="term" value="P:organic acid catabolic process"/>
    <property type="evidence" value="ECO:0007669"/>
    <property type="project" value="UniProtKB-ARBA"/>
</dbReference>
<feature type="domain" description="3-hydroxyisobutyrate dehydrogenase-like NAD-binding" evidence="4">
    <location>
        <begin position="167"/>
        <end position="280"/>
    </location>
</feature>